<dbReference type="NCBIfam" id="NF045830">
    <property type="entry name" value="MYPU_1760_HExxH"/>
    <property type="match status" value="1"/>
</dbReference>
<dbReference type="InterPro" id="IPR054786">
    <property type="entry name" value="MYPU_1760-like"/>
</dbReference>
<name>A0A3M0A635_9BACT</name>
<evidence type="ECO:0000313" key="3">
    <source>
        <dbReference type="Proteomes" id="UP000267246"/>
    </source>
</evidence>
<dbReference type="AlphaFoldDB" id="A0A3M0A635"/>
<reference evidence="2 3" key="1">
    <citation type="submission" date="2018-10" db="EMBL/GenBank/DDBJ databases">
        <title>Genomic Encyclopedia of Archaeal and Bacterial Type Strains, Phase II (KMG-II): from individual species to whole genera.</title>
        <authorList>
            <person name="Goeker M."/>
        </authorList>
    </citation>
    <scope>NUCLEOTIDE SEQUENCE [LARGE SCALE GENOMIC DNA]</scope>
    <source>
        <strain evidence="2 3">ATCC 29870</strain>
    </source>
</reference>
<organism evidence="2 3">
    <name type="scientific">Metamycoplasma subdolum</name>
    <dbReference type="NCBI Taxonomy" id="92407"/>
    <lineage>
        <taxon>Bacteria</taxon>
        <taxon>Bacillati</taxon>
        <taxon>Mycoplasmatota</taxon>
        <taxon>Mycoplasmoidales</taxon>
        <taxon>Metamycoplasmataceae</taxon>
        <taxon>Metamycoplasma</taxon>
    </lineage>
</organism>
<dbReference type="Proteomes" id="UP000267246">
    <property type="component" value="Unassembled WGS sequence"/>
</dbReference>
<comment type="caution">
    <text evidence="2">The sequence shown here is derived from an EMBL/GenBank/DDBJ whole genome shotgun (WGS) entry which is preliminary data.</text>
</comment>
<dbReference type="OrthoDB" id="393673at2"/>
<keyword evidence="1" id="KW-1133">Transmembrane helix</keyword>
<protein>
    <submittedName>
        <fullName evidence="2">Uncharacterized protein</fullName>
    </submittedName>
</protein>
<accession>A0A3M0A635</accession>
<evidence type="ECO:0000313" key="2">
    <source>
        <dbReference type="EMBL" id="RMA78979.1"/>
    </source>
</evidence>
<proteinExistence type="predicted"/>
<dbReference type="RefSeq" id="WP_121940524.1">
    <property type="nucleotide sequence ID" value="NZ_CP137846.1"/>
</dbReference>
<keyword evidence="1" id="KW-0812">Transmembrane</keyword>
<keyword evidence="3" id="KW-1185">Reference proteome</keyword>
<evidence type="ECO:0000256" key="1">
    <source>
        <dbReference type="SAM" id="Phobius"/>
    </source>
</evidence>
<dbReference type="EMBL" id="REFI01000005">
    <property type="protein sequence ID" value="RMA78979.1"/>
    <property type="molecule type" value="Genomic_DNA"/>
</dbReference>
<gene>
    <name evidence="2" type="ORF">JN00_0023</name>
</gene>
<dbReference type="PROSITE" id="PS00018">
    <property type="entry name" value="EF_HAND_1"/>
    <property type="match status" value="1"/>
</dbReference>
<dbReference type="InterPro" id="IPR018247">
    <property type="entry name" value="EF_Hand_1_Ca_BS"/>
</dbReference>
<feature type="transmembrane region" description="Helical" evidence="1">
    <location>
        <begin position="12"/>
        <end position="32"/>
    </location>
</feature>
<sequence>MTKSKLPTWSKILIAFATLPIFAVAGFGIWAITKKIQNSQDNFNVIVSEDEKNVVKLNLKVDEEGKPIEFNHGKLSLREYPYGKDKETGELLYYLGEDGLKLLSKTFNERAFFGPEIDELKVVNINKKYSSVDSENLNGFYRPESREIALFVEHLISNGVNKDNETLIFRVERLLSVLVHEYMHHWANIYNQSYKADDPNADSSLEYKLSVSSDGIVKDTYVNNKKFLKEFRENLNLNTNYYKHTDGKTYDLNKAHESFFNNHEATPVFSKFSASELFEMANGNISANLAQRLNDLNQNNYTFNNRKERERIISFADNNIDATKLNYLYSFEELIPREFLKMGFQVNTKIVDKLDYDYRNYFAFVSYYKGKQYTQATAVGDDIVKMLQIYLDKSIILPEIKTRIFANNWVFDEELITFKNEFGDFPFKEMLEKNQNKFLKGLYKAYLDVMGYGQPISYLSFANHNENIYVPTTSKEPSKGFVLGGFLSKDFFAESETSFKNSYLIFSTNDPKNESYKPYKINVFKPRALVKKKWNSGLGDFRAPNFVGLESDMFAYTSESIPYEFLSNNDFLINDNFKVKLWVDANANNKLEADEIKEIINKESYGRQDEVKRTISNVRVPMIWNKTSSKYFDYVQKNREVKIVEVINKDKTKSYFLNFKKYLD</sequence>
<keyword evidence="1" id="KW-0472">Membrane</keyword>